<comment type="caution">
    <text evidence="2">The sequence shown here is derived from an EMBL/GenBank/DDBJ whole genome shotgun (WGS) entry which is preliminary data.</text>
</comment>
<dbReference type="PANTHER" id="PTHR47744">
    <property type="entry name" value="OS05G0526300 PROTEIN"/>
    <property type="match status" value="1"/>
</dbReference>
<protein>
    <submittedName>
        <fullName evidence="2">F-box protein</fullName>
    </submittedName>
</protein>
<dbReference type="Pfam" id="PF12937">
    <property type="entry name" value="F-box-like"/>
    <property type="match status" value="1"/>
</dbReference>
<dbReference type="AlphaFoldDB" id="A0A5A7PNZ4"/>
<dbReference type="SMART" id="SM00256">
    <property type="entry name" value="FBOX"/>
    <property type="match status" value="1"/>
</dbReference>
<dbReference type="Proteomes" id="UP000325081">
    <property type="component" value="Unassembled WGS sequence"/>
</dbReference>
<feature type="domain" description="F-box" evidence="1">
    <location>
        <begin position="112"/>
        <end position="158"/>
    </location>
</feature>
<dbReference type="Gene3D" id="1.20.1280.50">
    <property type="match status" value="1"/>
</dbReference>
<keyword evidence="3" id="KW-1185">Reference proteome</keyword>
<name>A0A5A7PNZ4_STRAF</name>
<dbReference type="OrthoDB" id="10257471at2759"/>
<dbReference type="EMBL" id="BKCP01004872">
    <property type="protein sequence ID" value="GER34348.1"/>
    <property type="molecule type" value="Genomic_DNA"/>
</dbReference>
<dbReference type="SUPFAM" id="SSF81383">
    <property type="entry name" value="F-box domain"/>
    <property type="match status" value="1"/>
</dbReference>
<gene>
    <name evidence="2" type="ORF">STAS_10555</name>
</gene>
<proteinExistence type="predicted"/>
<evidence type="ECO:0000259" key="1">
    <source>
        <dbReference type="PROSITE" id="PS50181"/>
    </source>
</evidence>
<dbReference type="PANTHER" id="PTHR47744:SF1">
    <property type="entry name" value="OS05G0526300 PROTEIN"/>
    <property type="match status" value="1"/>
</dbReference>
<dbReference type="PROSITE" id="PS50181">
    <property type="entry name" value="FBOX"/>
    <property type="match status" value="1"/>
</dbReference>
<sequence>MADPIDRYQTLKLKESLSDPSLYTLACKELSFILKYAYSKSPKNLQLLIFQETLYAFSCLPEVHTQSAISAANSLLQSAESALPKQKRALAVAEHKHAVVATKRKCKTVNEEEGLDLISEDVLLHIFSFLDLHSLVNASAVCRSWNAVASDNQLWKLLFAVFVSNWDNVRKDYDCFYGVTRNGDKFRLLDEVCAGVSTDWRRALKRAFKQTSFSKYKSYRGYCRVCCSVVWLNSTKCPDKTDSKDGWNHQISPISRQHIVEYILRSSILDYSSSDSDDDCVSTSVFSNRLWAYRRQTVR</sequence>
<dbReference type="Pfam" id="PF24104">
    <property type="entry name" value="At5g52880_ARM"/>
    <property type="match status" value="1"/>
</dbReference>
<reference evidence="3" key="1">
    <citation type="journal article" date="2019" name="Curr. Biol.">
        <title>Genome Sequence of Striga asiatica Provides Insight into the Evolution of Plant Parasitism.</title>
        <authorList>
            <person name="Yoshida S."/>
            <person name="Kim S."/>
            <person name="Wafula E.K."/>
            <person name="Tanskanen J."/>
            <person name="Kim Y.M."/>
            <person name="Honaas L."/>
            <person name="Yang Z."/>
            <person name="Spallek T."/>
            <person name="Conn C.E."/>
            <person name="Ichihashi Y."/>
            <person name="Cheong K."/>
            <person name="Cui S."/>
            <person name="Der J.P."/>
            <person name="Gundlach H."/>
            <person name="Jiao Y."/>
            <person name="Hori C."/>
            <person name="Ishida J.K."/>
            <person name="Kasahara H."/>
            <person name="Kiba T."/>
            <person name="Kim M.S."/>
            <person name="Koo N."/>
            <person name="Laohavisit A."/>
            <person name="Lee Y.H."/>
            <person name="Lumba S."/>
            <person name="McCourt P."/>
            <person name="Mortimer J.C."/>
            <person name="Mutuku J.M."/>
            <person name="Nomura T."/>
            <person name="Sasaki-Sekimoto Y."/>
            <person name="Seto Y."/>
            <person name="Wang Y."/>
            <person name="Wakatake T."/>
            <person name="Sakakibara H."/>
            <person name="Demura T."/>
            <person name="Yamaguchi S."/>
            <person name="Yoneyama K."/>
            <person name="Manabe R.I."/>
            <person name="Nelson D.C."/>
            <person name="Schulman A.H."/>
            <person name="Timko M.P."/>
            <person name="dePamphilis C.W."/>
            <person name="Choi D."/>
            <person name="Shirasu K."/>
        </authorList>
    </citation>
    <scope>NUCLEOTIDE SEQUENCE [LARGE SCALE GENOMIC DNA]</scope>
    <source>
        <strain evidence="3">cv. UVA1</strain>
    </source>
</reference>
<evidence type="ECO:0000313" key="2">
    <source>
        <dbReference type="EMBL" id="GER34348.1"/>
    </source>
</evidence>
<dbReference type="InterPro" id="IPR001810">
    <property type="entry name" value="F-box_dom"/>
</dbReference>
<evidence type="ECO:0000313" key="3">
    <source>
        <dbReference type="Proteomes" id="UP000325081"/>
    </source>
</evidence>
<dbReference type="InterPro" id="IPR057039">
    <property type="entry name" value="At5g52880_ARM"/>
</dbReference>
<accession>A0A5A7PNZ4</accession>
<organism evidence="2 3">
    <name type="scientific">Striga asiatica</name>
    <name type="common">Asiatic witchweed</name>
    <name type="synonym">Buchnera asiatica</name>
    <dbReference type="NCBI Taxonomy" id="4170"/>
    <lineage>
        <taxon>Eukaryota</taxon>
        <taxon>Viridiplantae</taxon>
        <taxon>Streptophyta</taxon>
        <taxon>Embryophyta</taxon>
        <taxon>Tracheophyta</taxon>
        <taxon>Spermatophyta</taxon>
        <taxon>Magnoliopsida</taxon>
        <taxon>eudicotyledons</taxon>
        <taxon>Gunneridae</taxon>
        <taxon>Pentapetalae</taxon>
        <taxon>asterids</taxon>
        <taxon>lamiids</taxon>
        <taxon>Lamiales</taxon>
        <taxon>Orobanchaceae</taxon>
        <taxon>Buchnereae</taxon>
        <taxon>Striga</taxon>
    </lineage>
</organism>
<dbReference type="InterPro" id="IPR036047">
    <property type="entry name" value="F-box-like_dom_sf"/>
</dbReference>